<feature type="compositionally biased region" description="Polar residues" evidence="1">
    <location>
        <begin position="1072"/>
        <end position="1088"/>
    </location>
</feature>
<feature type="compositionally biased region" description="Acidic residues" evidence="1">
    <location>
        <begin position="825"/>
        <end position="835"/>
    </location>
</feature>
<reference evidence="3" key="1">
    <citation type="journal article" date="2019" name="bioRxiv">
        <title>Genomics, evolutionary history and diagnostics of the Alternaria alternata species group including apple and Asian pear pathotypes.</title>
        <authorList>
            <person name="Armitage A.D."/>
            <person name="Cockerton H.M."/>
            <person name="Sreenivasaprasad S."/>
            <person name="Woodhall J.W."/>
            <person name="Lane C.R."/>
            <person name="Harrison R.J."/>
            <person name="Clarkson J.P."/>
        </authorList>
    </citation>
    <scope>NUCLEOTIDE SEQUENCE [LARGE SCALE GENOMIC DNA]</scope>
    <source>
        <strain evidence="3">RGR 97.0016</strain>
    </source>
</reference>
<comment type="caution">
    <text evidence="2">The sequence shown here is derived from an EMBL/GenBank/DDBJ whole genome shotgun (WGS) entry which is preliminary data.</text>
</comment>
<feature type="compositionally biased region" description="Low complexity" evidence="1">
    <location>
        <begin position="975"/>
        <end position="987"/>
    </location>
</feature>
<feature type="region of interest" description="Disordered" evidence="1">
    <location>
        <begin position="116"/>
        <end position="136"/>
    </location>
</feature>
<feature type="region of interest" description="Disordered" evidence="1">
    <location>
        <begin position="640"/>
        <end position="677"/>
    </location>
</feature>
<feature type="compositionally biased region" description="Basic and acidic residues" evidence="1">
    <location>
        <begin position="1046"/>
        <end position="1056"/>
    </location>
</feature>
<keyword evidence="3" id="KW-1185">Reference proteome</keyword>
<evidence type="ECO:0000313" key="3">
    <source>
        <dbReference type="Proteomes" id="UP000293823"/>
    </source>
</evidence>
<proteinExistence type="predicted"/>
<evidence type="ECO:0000313" key="2">
    <source>
        <dbReference type="EMBL" id="RYO72931.1"/>
    </source>
</evidence>
<gene>
    <name evidence="2" type="ORF">AA0113_g667</name>
</gene>
<evidence type="ECO:0000256" key="1">
    <source>
        <dbReference type="SAM" id="MobiDB-lite"/>
    </source>
</evidence>
<dbReference type="OrthoDB" id="3689223at2759"/>
<feature type="compositionally biased region" description="Polar residues" evidence="1">
    <location>
        <begin position="959"/>
        <end position="968"/>
    </location>
</feature>
<feature type="region of interest" description="Disordered" evidence="1">
    <location>
        <begin position="753"/>
        <end position="1128"/>
    </location>
</feature>
<sequence length="1128" mass="122402">MNLEYDSEESFAVFNNPNLPSTLAYSTEFFGEMVDYEVLSGKIGHKMLDTKDVVVWSLEGLGYTNDAPIVYADGRINDQAHPSDYYAYSPLAYSPLAYSPLADSWEEGLREIEDFDWSNGKEGEQKPGTSDSEVHDEEGFDSIAGTLCPIGQDKDRDLFNGDAAHVRERTHLSNDRPEDRAFDSEDLPLVNNIAPVTEVTETVVSLSPAEHVELDSRIDDGKHAAVQDYMDIDGVSIAAAARCGDISSKIEGGMTTDQGTVMMPEPAAYQEKHFAGGIAAEAEPCVSLNHNDGVKASSVLHLPASPYHSIRTVHESDLVIPAQTAKAPDVPKRDTQISDATESGSEHTTVSQATPSALNDGYSTGSPVSPEVLSRREENVDGPRETQLQDAADNISPVGLAELLPSEYRDHNVHSVKPSPEIISDQVSARHSSQLKAPLPAQQFKERASLPPLPFASQHDALGDEGLGPITAEASTSKQNTSATQLAQRPSNLLSPSKVEPPDARAEDQVVISDLEGSKTADWIPENGLVEGSSSIGDQDRAKDTYSPLPSTLPLGSPTPTPAPEGRTICKRSKSSNTTKNASETDSDAPPRKKARRGTPAEPRPSAVKERSKVFEELEFKPQPSFAKTRRGAVNAEKEITFMDEADEESQSMILSSDTEMRCSDHEGDDTGMEGHYSDVEVPVTLSKYVPPVEEVPSISKSRQNVSHRELQGLSSTQYRDRPSNAKRDMIPISRQLFKLDRLGKLRPRAKAFEQSPAVRGNDHDSFVSVEGSGATVSTLEMDKPPMAEPKATPELMEKQENSKALVMVVMEGPDARPAKRQENEPMEDEEEEEGLFPASKIDTAKPAPLPALTTPPRGLFTNARRVTRTRNVDQNGDVKPTAEDNPNIDNSGSRDDDSSSGISEPGDVEDLSEEQSIPFEDAQETIETPYKDDEADEDYSDTSAPVSKKPKLERKSSMLGNQSLSRTNSRKDIPASSVASSKAAPATNKYGFKPSPKDARTPRTRAWCKAAVSSAAPTPLVSKPVPAPKARVPPKRKAKTTCGKTKADMKEHEEALPFVSDITAKGKAKRSTSVATATSGLSNQPSVRKTRHASAMENQSRTARREESKVVEDKTKAAGKARHGRKV</sequence>
<feature type="compositionally biased region" description="Basic residues" evidence="1">
    <location>
        <begin position="1118"/>
        <end position="1128"/>
    </location>
</feature>
<feature type="compositionally biased region" description="Polar residues" evidence="1">
    <location>
        <begin position="575"/>
        <end position="584"/>
    </location>
</feature>
<organism evidence="2 3">
    <name type="scientific">Alternaria arborescens</name>
    <dbReference type="NCBI Taxonomy" id="156630"/>
    <lineage>
        <taxon>Eukaryota</taxon>
        <taxon>Fungi</taxon>
        <taxon>Dikarya</taxon>
        <taxon>Ascomycota</taxon>
        <taxon>Pezizomycotina</taxon>
        <taxon>Dothideomycetes</taxon>
        <taxon>Pleosporomycetidae</taxon>
        <taxon>Pleosporales</taxon>
        <taxon>Pleosporineae</taxon>
        <taxon>Pleosporaceae</taxon>
        <taxon>Alternaria</taxon>
        <taxon>Alternaria sect. Alternaria</taxon>
    </lineage>
</organism>
<feature type="compositionally biased region" description="Basic and acidic residues" evidence="1">
    <location>
        <begin position="373"/>
        <end position="384"/>
    </location>
</feature>
<protein>
    <submittedName>
        <fullName evidence="2">Uncharacterized protein</fullName>
    </submittedName>
</protein>
<dbReference type="Proteomes" id="UP000293823">
    <property type="component" value="Unassembled WGS sequence"/>
</dbReference>
<feature type="compositionally biased region" description="Low complexity" evidence="1">
    <location>
        <begin position="547"/>
        <end position="556"/>
    </location>
</feature>
<feature type="compositionally biased region" description="Basic and acidic residues" evidence="1">
    <location>
        <begin position="814"/>
        <end position="824"/>
    </location>
</feature>
<feature type="region of interest" description="Disordered" evidence="1">
    <location>
        <begin position="695"/>
        <end position="725"/>
    </location>
</feature>
<name>A0A4Q4SQP4_9PLEO</name>
<feature type="compositionally biased region" description="Low complexity" evidence="1">
    <location>
        <begin position="851"/>
        <end position="865"/>
    </location>
</feature>
<dbReference type="AlphaFoldDB" id="A0A4Q4SQP4"/>
<feature type="compositionally biased region" description="Basic and acidic residues" evidence="1">
    <location>
        <begin position="1104"/>
        <end position="1117"/>
    </location>
</feature>
<feature type="region of interest" description="Disordered" evidence="1">
    <location>
        <begin position="453"/>
        <end position="613"/>
    </location>
</feature>
<accession>A0A4Q4SQP4</accession>
<feature type="region of interest" description="Disordered" evidence="1">
    <location>
        <begin position="324"/>
        <end position="395"/>
    </location>
</feature>
<feature type="compositionally biased region" description="Polar residues" evidence="1">
    <location>
        <begin position="337"/>
        <end position="367"/>
    </location>
</feature>
<feature type="compositionally biased region" description="Polar residues" evidence="1">
    <location>
        <begin position="473"/>
        <end position="495"/>
    </location>
</feature>
<dbReference type="EMBL" id="PEJP01000002">
    <property type="protein sequence ID" value="RYO72931.1"/>
    <property type="molecule type" value="Genomic_DNA"/>
</dbReference>